<dbReference type="OrthoDB" id="5946976at2759"/>
<dbReference type="AlphaFoldDB" id="A0A2W1DWK8"/>
<evidence type="ECO:0000313" key="2">
    <source>
        <dbReference type="EMBL" id="KAF7567334.1"/>
    </source>
</evidence>
<dbReference type="InterPro" id="IPR012338">
    <property type="entry name" value="Beta-lactam/transpept-like"/>
</dbReference>
<dbReference type="Proteomes" id="UP000245464">
    <property type="component" value="Chromosome 8"/>
</dbReference>
<organism evidence="2 4">
    <name type="scientific">Pyrenophora tritici-repentis</name>
    <dbReference type="NCBI Taxonomy" id="45151"/>
    <lineage>
        <taxon>Eukaryota</taxon>
        <taxon>Fungi</taxon>
        <taxon>Dikarya</taxon>
        <taxon>Ascomycota</taxon>
        <taxon>Pezizomycotina</taxon>
        <taxon>Dothideomycetes</taxon>
        <taxon>Pleosporomycetidae</taxon>
        <taxon>Pleosporales</taxon>
        <taxon>Pleosporineae</taxon>
        <taxon>Pleosporaceae</taxon>
        <taxon>Pyrenophora</taxon>
    </lineage>
</organism>
<dbReference type="Proteomes" id="UP000249757">
    <property type="component" value="Unassembled WGS sequence"/>
</dbReference>
<dbReference type="PANTHER" id="PTHR43283">
    <property type="entry name" value="BETA-LACTAMASE-RELATED"/>
    <property type="match status" value="1"/>
</dbReference>
<sequence length="750" mass="85047">MDDTLSAEFSEYASTIQELLRISGVPNLSFGVFHNGVNIYSHHAGQDGVQTEYDDGDKSLTRPQLPNDDTVYPVSCLSSLFLHCTIMRFIKEGVLNMDTPIREYIRAFEERDDDIGQRATLRDLLTHKSGFPTDKLWWQSTKASKTEIMQVAVHLANVSDFRMQKNYSKWNDFVVQTIVETVTGREYEEIVEELFKTPLGISSKAPSVLDEPNVAYAHEVLGDGRIKPVDQDPITRDECLPMHTMKHSLFQSVHALRQLVTAYDRQHWNGTGFTPGNLFVRVENVFSMMTDALQPGKPIHVTEHSDGCQAGFIIIPETRSGVICMSNATSAIGLCNIVGHQLVDMLTGDHVKERSLVKSISEAFQKQKDLHTTLIGRLSTVEQISSPHKTLLVQFEGLYQKFERNVTLRIRHAGLGLLVTVDGSEKRQLDLRRMADDKFVWLPRYPGDMLQGIEQEVTLSERTVQFEIDGSEVIALKWPLNPEFPPENSPKTTEAPKELYGSELMLLPPELRNMICIEALKTSTGNICMVPNGQGYVFVRDEMTPDNIVRPLNQTKNTNKQLKQQSRGLELTANDLFADGRHFDEFLRSNDVQLQACIRNLTLMGDFLSFDNPEEADLQRIINFANNNKSATVHIRLFGMHFDDNQRIFTFMGFIYLIKKVIRGQGAALFGSLDKRAKKWGRVERSGTNMNVSNVKFFPKDADFDEDTFRNKLEVCIRGNSNTSYMLLSRHNGDPEAIVDFVRECYNDGI</sequence>
<reference evidence="3" key="3">
    <citation type="journal article" date="2022" name="bioRxiv">
        <title>A global pangenome for the wheat fungal pathogen Pyrenophora tritici-repentis and prediction of effector protein structural homology.</title>
        <authorList>
            <person name="Moolhuijzen P."/>
            <person name="See P.T."/>
            <person name="Shi G."/>
            <person name="Powell H.R."/>
            <person name="Cockram J."/>
            <person name="Jorgensen L.N."/>
            <person name="Benslimane H."/>
            <person name="Strelkov S.E."/>
            <person name="Turner J."/>
            <person name="Liu Z."/>
            <person name="Moffat C.S."/>
        </authorList>
    </citation>
    <scope>NUCLEOTIDE SEQUENCE</scope>
    <source>
        <strain evidence="3">86-124</strain>
    </source>
</reference>
<accession>A0A2W1DWK8</accession>
<dbReference type="EMBL" id="NQIK02000008">
    <property type="protein sequence ID" value="KAF7567334.1"/>
    <property type="molecule type" value="Genomic_DNA"/>
</dbReference>
<proteinExistence type="predicted"/>
<evidence type="ECO:0000259" key="1">
    <source>
        <dbReference type="Pfam" id="PF00144"/>
    </source>
</evidence>
<evidence type="ECO:0000313" key="4">
    <source>
        <dbReference type="Proteomes" id="UP000245464"/>
    </source>
</evidence>
<comment type="caution">
    <text evidence="2">The sequence shown here is derived from an EMBL/GenBank/DDBJ whole genome shotgun (WGS) entry which is preliminary data.</text>
</comment>
<dbReference type="EMBL" id="NRDI02000006">
    <property type="protein sequence ID" value="KAI1515449.1"/>
    <property type="molecule type" value="Genomic_DNA"/>
</dbReference>
<evidence type="ECO:0000313" key="3">
    <source>
        <dbReference type="EMBL" id="KAI1515449.1"/>
    </source>
</evidence>
<reference evidence="5" key="4">
    <citation type="journal article" date="2022" name="Microb. Genom.">
        <title>A global pangenome for the wheat fungal pathogen Pyrenophora tritici-repentis and prediction of effector protein structural homology.</title>
        <authorList>
            <person name="Moolhuijzen P.M."/>
            <person name="See P.T."/>
            <person name="Shi G."/>
            <person name="Powell H.R."/>
            <person name="Cockram J."/>
            <person name="Jorgensen L.N."/>
            <person name="Benslimane H."/>
            <person name="Strelkov S.E."/>
            <person name="Turner J."/>
            <person name="Liu Z."/>
            <person name="Moffat C.S."/>
        </authorList>
    </citation>
    <scope>NUCLEOTIDE SEQUENCE [LARGE SCALE GENOMIC DNA]</scope>
</reference>
<name>A0A2W1DWK8_9PLEO</name>
<gene>
    <name evidence="3" type="ORF">Ptr86124_005450</name>
    <name evidence="2" type="ORF">PtrM4_139250</name>
</gene>
<feature type="domain" description="Beta-lactamase-related" evidence="1">
    <location>
        <begin position="14"/>
        <end position="220"/>
    </location>
</feature>
<dbReference type="SUPFAM" id="SSF56601">
    <property type="entry name" value="beta-lactamase/transpeptidase-like"/>
    <property type="match status" value="1"/>
</dbReference>
<evidence type="ECO:0000313" key="5">
    <source>
        <dbReference type="Proteomes" id="UP000249757"/>
    </source>
</evidence>
<dbReference type="InterPro" id="IPR050789">
    <property type="entry name" value="Diverse_Enzym_Activities"/>
</dbReference>
<reference evidence="3" key="2">
    <citation type="submission" date="2021-05" db="EMBL/GenBank/DDBJ databases">
        <authorList>
            <person name="Moolhuijzen P.M."/>
            <person name="Moffat C.S."/>
        </authorList>
    </citation>
    <scope>NUCLEOTIDE SEQUENCE</scope>
    <source>
        <strain evidence="3">86-124</strain>
    </source>
</reference>
<reference evidence="2 4" key="1">
    <citation type="journal article" date="2018" name="BMC Genomics">
        <title>Comparative genomics of the wheat fungal pathogen Pyrenophora tritici-repentis reveals chromosomal variations and genome plasticity.</title>
        <authorList>
            <person name="Moolhuijzen P."/>
            <person name="See P.T."/>
            <person name="Hane J.K."/>
            <person name="Shi G."/>
            <person name="Liu Z."/>
            <person name="Oliver R.P."/>
            <person name="Moffat C.S."/>
        </authorList>
    </citation>
    <scope>NUCLEOTIDE SEQUENCE [LARGE SCALE GENOMIC DNA]</scope>
    <source>
        <strain evidence="2">M4</strain>
    </source>
</reference>
<dbReference type="Gene3D" id="3.40.710.10">
    <property type="entry name" value="DD-peptidase/beta-lactamase superfamily"/>
    <property type="match status" value="1"/>
</dbReference>
<dbReference type="PANTHER" id="PTHR43283:SF3">
    <property type="entry name" value="BETA-LACTAMASE FAMILY PROTEIN (AFU_ORTHOLOGUE AFUA_5G07500)"/>
    <property type="match status" value="1"/>
</dbReference>
<dbReference type="Pfam" id="PF00144">
    <property type="entry name" value="Beta-lactamase"/>
    <property type="match status" value="1"/>
</dbReference>
<protein>
    <submittedName>
        <fullName evidence="3">Beta-lactamase</fullName>
    </submittedName>
    <submittedName>
        <fullName evidence="2">Penicillin binding protein</fullName>
    </submittedName>
</protein>
<dbReference type="InterPro" id="IPR001466">
    <property type="entry name" value="Beta-lactam-related"/>
</dbReference>
<keyword evidence="5" id="KW-1185">Reference proteome</keyword>